<dbReference type="AlphaFoldDB" id="A0A1L7X044"/>
<reference evidence="2 3" key="1">
    <citation type="submission" date="2016-03" db="EMBL/GenBank/DDBJ databases">
        <authorList>
            <person name="Ploux O."/>
        </authorList>
    </citation>
    <scope>NUCLEOTIDE SEQUENCE [LARGE SCALE GENOMIC DNA]</scope>
    <source>
        <strain evidence="2 3">UAMH 11012</strain>
    </source>
</reference>
<organism evidence="2 3">
    <name type="scientific">Phialocephala subalpina</name>
    <dbReference type="NCBI Taxonomy" id="576137"/>
    <lineage>
        <taxon>Eukaryota</taxon>
        <taxon>Fungi</taxon>
        <taxon>Dikarya</taxon>
        <taxon>Ascomycota</taxon>
        <taxon>Pezizomycotina</taxon>
        <taxon>Leotiomycetes</taxon>
        <taxon>Helotiales</taxon>
        <taxon>Mollisiaceae</taxon>
        <taxon>Phialocephala</taxon>
        <taxon>Phialocephala fortinii species complex</taxon>
    </lineage>
</organism>
<evidence type="ECO:0000313" key="3">
    <source>
        <dbReference type="Proteomes" id="UP000184330"/>
    </source>
</evidence>
<dbReference type="Proteomes" id="UP000184330">
    <property type="component" value="Unassembled WGS sequence"/>
</dbReference>
<name>A0A1L7X044_9HELO</name>
<feature type="region of interest" description="Disordered" evidence="1">
    <location>
        <begin position="181"/>
        <end position="213"/>
    </location>
</feature>
<keyword evidence="3" id="KW-1185">Reference proteome</keyword>
<dbReference type="OrthoDB" id="3556760at2759"/>
<protein>
    <recommendedName>
        <fullName evidence="4">Fork-head domain-containing protein</fullName>
    </recommendedName>
</protein>
<proteinExistence type="predicted"/>
<dbReference type="EMBL" id="FJOG01000012">
    <property type="protein sequence ID" value="CZR58385.1"/>
    <property type="molecule type" value="Genomic_DNA"/>
</dbReference>
<evidence type="ECO:0008006" key="4">
    <source>
        <dbReference type="Google" id="ProtNLM"/>
    </source>
</evidence>
<sequence>MDSITSQSSSESRQGTRATRILPMEAGHGVHLIATCLLNAQTSQMSVAEIYEWLAQKYPENSTSLDDSAWNKAATSQRGFNGQESFVAHQREAHSRGATVSPTIYKGATVIHSTGAGSLGAPRAIHHRDELTNHVIGAESAAEAETEFAIRQDILVQGGEVEEEEGSLFVDEMPIEMPIATNDSENRRHEEGELDDSVCVSRAAAGDKTLKDA</sequence>
<evidence type="ECO:0000313" key="2">
    <source>
        <dbReference type="EMBL" id="CZR58385.1"/>
    </source>
</evidence>
<gene>
    <name evidence="2" type="ORF">PAC_08277</name>
</gene>
<evidence type="ECO:0000256" key="1">
    <source>
        <dbReference type="SAM" id="MobiDB-lite"/>
    </source>
</evidence>
<accession>A0A1L7X044</accession>